<dbReference type="Proteomes" id="UP000595703">
    <property type="component" value="Chromosome"/>
</dbReference>
<reference evidence="3 4" key="4">
    <citation type="journal article" date="2020" name="Sci. Rep.">
        <title>beta-carboline chemical signals induce reveromycin production through a LuxR family regulator in Streptomyces sp. SN-593.</title>
        <authorList>
            <person name="Panthee S."/>
            <person name="Kito N."/>
            <person name="Hayashi T."/>
            <person name="Shimizu T."/>
            <person name="Ishikawa J."/>
            <person name="Hamamoto H."/>
            <person name="Osada H."/>
            <person name="Takahashi S."/>
        </authorList>
    </citation>
    <scope>NUCLEOTIDE SEQUENCE [LARGE SCALE GENOMIC DNA]</scope>
    <source>
        <strain evidence="3 4">SN-593</strain>
    </source>
</reference>
<dbReference type="RefSeq" id="WP_202232590.1">
    <property type="nucleotide sequence ID" value="NZ_AP018365.1"/>
</dbReference>
<dbReference type="PANTHER" id="PTHR46696:SF1">
    <property type="entry name" value="CYTOCHROME P450 YJIB-RELATED"/>
    <property type="match status" value="1"/>
</dbReference>
<gene>
    <name evidence="3" type="ORF">RVR_1257</name>
</gene>
<proteinExistence type="inferred from homology"/>
<reference evidence="3 4" key="2">
    <citation type="journal article" date="2011" name="J. Antibiot.">
        <title>Furaquinocins I and J: novel polyketide isoprenoid hybrid compounds from Streptomyces reveromyceticus SN-593.</title>
        <authorList>
            <person name="Panthee S."/>
            <person name="Takahashi S."/>
            <person name="Takagi H."/>
            <person name="Nogawa T."/>
            <person name="Oowada E."/>
            <person name="Uramoto M."/>
            <person name="Osada H."/>
        </authorList>
    </citation>
    <scope>NUCLEOTIDE SEQUENCE [LARGE SCALE GENOMIC DNA]</scope>
    <source>
        <strain evidence="3 4">SN-593</strain>
    </source>
</reference>
<sequence>MGETANPTSAAVGEVLACLAGRRPTLSPSVARRWPALHAGTGLTVVARADAAREALGDPRLVVGDGDGRLPALRISPHDDLDAVFRAMPSLRDGSAHARLRRLVAPYFTRRRASAARAAIAEAVERTWPADAGEGFDFVSGYADRLPVRLALLVMGLPAGDADELERWARLLRDRIGPGAGPSGEEADALAGELAALRRYVRGALAAADGGPLYAVGEAVRTGTADEAEGFALFVLLLTAGLETLSQALAQAAHRAAAEPELLARLREEPDRAHDAFRSTLRAASPLRMLARRAACPASVGGLALPAGQTVVLLLASALAGEDAGPGPRTGPEAALAYGHGPHICLGMHHADLAGAEFLRFLAGRPGRLALLPGAVPHRSPAVQGWSRLPVRELPPEPEPEPDPTPAPGGRESAHDGANRPAGGE</sequence>
<dbReference type="SUPFAM" id="SSF48264">
    <property type="entry name" value="Cytochrome P450"/>
    <property type="match status" value="1"/>
</dbReference>
<evidence type="ECO:0000256" key="1">
    <source>
        <dbReference type="ARBA" id="ARBA00010617"/>
    </source>
</evidence>
<dbReference type="KEGG" id="arev:RVR_1257"/>
<dbReference type="AlphaFoldDB" id="A0A7U3UP46"/>
<reference evidence="3 4" key="3">
    <citation type="journal article" date="2011" name="Nat. Chem. Biol.">
        <title>Reveromycin A biosynthesis uses RevG and RevJ for stereospecific spiroacetal formation.</title>
        <authorList>
            <person name="Takahashi S."/>
            <person name="Toyoda A."/>
            <person name="Sekiyama Y."/>
            <person name="Takagi H."/>
            <person name="Nogawa T."/>
            <person name="Uramoto M."/>
            <person name="Suzuki R."/>
            <person name="Koshino H."/>
            <person name="Kumano T."/>
            <person name="Panthee S."/>
            <person name="Dairi T."/>
            <person name="Ishikawa J."/>
            <person name="Ikeda H."/>
            <person name="Sakaki Y."/>
            <person name="Osada H."/>
        </authorList>
    </citation>
    <scope>NUCLEOTIDE SEQUENCE [LARGE SCALE GENOMIC DNA]</scope>
    <source>
        <strain evidence="3 4">SN-593</strain>
    </source>
</reference>
<name>A0A7U3UP46_9ACTN</name>
<dbReference type="GO" id="GO:0016705">
    <property type="term" value="F:oxidoreductase activity, acting on paired donors, with incorporation or reduction of molecular oxygen"/>
    <property type="evidence" value="ECO:0007669"/>
    <property type="project" value="InterPro"/>
</dbReference>
<evidence type="ECO:0000313" key="4">
    <source>
        <dbReference type="Proteomes" id="UP000595703"/>
    </source>
</evidence>
<accession>A0A7U3UP46</accession>
<comment type="similarity">
    <text evidence="1">Belongs to the cytochrome P450 family.</text>
</comment>
<dbReference type="Gene3D" id="1.10.630.10">
    <property type="entry name" value="Cytochrome P450"/>
    <property type="match status" value="1"/>
</dbReference>
<dbReference type="PRINTS" id="PR00359">
    <property type="entry name" value="BP450"/>
</dbReference>
<dbReference type="InterPro" id="IPR036396">
    <property type="entry name" value="Cyt_P450_sf"/>
</dbReference>
<reference evidence="3 4" key="1">
    <citation type="journal article" date="2010" name="J. Bacteriol.">
        <title>Biochemical characterization of a novel indole prenyltransferase from Streptomyces sp. SN-593.</title>
        <authorList>
            <person name="Takahashi S."/>
            <person name="Takagi H."/>
            <person name="Toyoda A."/>
            <person name="Uramoto M."/>
            <person name="Nogawa T."/>
            <person name="Ueki M."/>
            <person name="Sakaki Y."/>
            <person name="Osada H."/>
        </authorList>
    </citation>
    <scope>NUCLEOTIDE SEQUENCE [LARGE SCALE GENOMIC DNA]</scope>
    <source>
        <strain evidence="3 4">SN-593</strain>
    </source>
</reference>
<dbReference type="GO" id="GO:0020037">
    <property type="term" value="F:heme binding"/>
    <property type="evidence" value="ECO:0007669"/>
    <property type="project" value="InterPro"/>
</dbReference>
<dbReference type="EMBL" id="AP018365">
    <property type="protein sequence ID" value="BBA96106.1"/>
    <property type="molecule type" value="Genomic_DNA"/>
</dbReference>
<organism evidence="3 4">
    <name type="scientific">Actinacidiphila reveromycinica</name>
    <dbReference type="NCBI Taxonomy" id="659352"/>
    <lineage>
        <taxon>Bacteria</taxon>
        <taxon>Bacillati</taxon>
        <taxon>Actinomycetota</taxon>
        <taxon>Actinomycetes</taxon>
        <taxon>Kitasatosporales</taxon>
        <taxon>Streptomycetaceae</taxon>
        <taxon>Actinacidiphila</taxon>
    </lineage>
</organism>
<dbReference type="PANTHER" id="PTHR46696">
    <property type="entry name" value="P450, PUTATIVE (EUROFUNG)-RELATED"/>
    <property type="match status" value="1"/>
</dbReference>
<evidence type="ECO:0000313" key="3">
    <source>
        <dbReference type="EMBL" id="BBA96106.1"/>
    </source>
</evidence>
<dbReference type="GO" id="GO:0005506">
    <property type="term" value="F:iron ion binding"/>
    <property type="evidence" value="ECO:0007669"/>
    <property type="project" value="InterPro"/>
</dbReference>
<protein>
    <submittedName>
        <fullName evidence="3">Putative cytochrome P450</fullName>
    </submittedName>
</protein>
<feature type="region of interest" description="Disordered" evidence="2">
    <location>
        <begin position="381"/>
        <end position="425"/>
    </location>
</feature>
<evidence type="ECO:0000256" key="2">
    <source>
        <dbReference type="SAM" id="MobiDB-lite"/>
    </source>
</evidence>
<dbReference type="InterPro" id="IPR002397">
    <property type="entry name" value="Cyt_P450_B"/>
</dbReference>
<keyword evidence="4" id="KW-1185">Reference proteome</keyword>
<dbReference type="GO" id="GO:0004497">
    <property type="term" value="F:monooxygenase activity"/>
    <property type="evidence" value="ECO:0007669"/>
    <property type="project" value="InterPro"/>
</dbReference>